<accession>A0A6C0ET17</accession>
<evidence type="ECO:0000313" key="1">
    <source>
        <dbReference type="EMBL" id="QHT32187.1"/>
    </source>
</evidence>
<organism evidence="1">
    <name type="scientific">viral metagenome</name>
    <dbReference type="NCBI Taxonomy" id="1070528"/>
    <lineage>
        <taxon>unclassified sequences</taxon>
        <taxon>metagenomes</taxon>
        <taxon>organismal metagenomes</taxon>
    </lineage>
</organism>
<dbReference type="AlphaFoldDB" id="A0A6C0ET17"/>
<dbReference type="EMBL" id="MN738932">
    <property type="protein sequence ID" value="QHT32187.1"/>
    <property type="molecule type" value="Genomic_DNA"/>
</dbReference>
<proteinExistence type="predicted"/>
<sequence length="106" mass="12735">MEHLVLKEVNFNHLNNGDKYIIKRKGTIHFIGKFINYTNNIANFDKAYSIHGTIKINVQDLCIYYERNSYKYYRVILQKNKIQEEMELRVVNLLLQRIIGDTSFKY</sequence>
<name>A0A6C0ET17_9ZZZZ</name>
<reference evidence="1" key="1">
    <citation type="journal article" date="2020" name="Nature">
        <title>Giant virus diversity and host interactions through global metagenomics.</title>
        <authorList>
            <person name="Schulz F."/>
            <person name="Roux S."/>
            <person name="Paez-Espino D."/>
            <person name="Jungbluth S."/>
            <person name="Walsh D.A."/>
            <person name="Denef V.J."/>
            <person name="McMahon K.D."/>
            <person name="Konstantinidis K.T."/>
            <person name="Eloe-Fadrosh E.A."/>
            <person name="Kyrpides N.C."/>
            <person name="Woyke T."/>
        </authorList>
    </citation>
    <scope>NUCLEOTIDE SEQUENCE</scope>
    <source>
        <strain evidence="1">GVMAG-M-3300009159-65</strain>
    </source>
</reference>
<protein>
    <submittedName>
        <fullName evidence="1">Uncharacterized protein</fullName>
    </submittedName>
</protein>